<dbReference type="AlphaFoldDB" id="A0AAW2DED9"/>
<dbReference type="PANTHER" id="PTHR31672">
    <property type="entry name" value="BNACNNG10540D PROTEIN"/>
    <property type="match status" value="1"/>
</dbReference>
<accession>A0AAW2DED9</accession>
<evidence type="ECO:0000313" key="4">
    <source>
        <dbReference type="EMBL" id="KAL0008802.1"/>
    </source>
</evidence>
<feature type="domain" description="F-box" evidence="3">
    <location>
        <begin position="1"/>
        <end position="46"/>
    </location>
</feature>
<sequence>MMSHYVPLELINSILPRLPVKSLIRFLCVSKEWSALINSSNFIKKQLNHSIETNSDRTLILKETYINPPLQSRFFSVPYFDNDQFGKAVQIYQPLHNWDILDFCHGLVCLLYYKYKEKEDIAIWNPLIRKYRKLPREPIGEPESSYNSFFRFGFGYDPSNDDYKVVRIAEFYEGPVLMDFFEVKVYSLKSQCWKKIEKQLPIKEIWSMQSVSLNGAFHWIVEQDDGLKSILAFDLASEKFQLYRKPLNEGVPISDVLGGCLCFIDVVDETYSDFWLMKEYGDESSWTRIYKIEAGAVPWNIDYFKPLLFSKNGKKVLMEDVSLFWYDLEKKRGKNVKNQSFPKRFKTATCIGSLLLLDGVDDGPTLADTAGLTPPPYPTSQSRPPSIVRRFTTHLGLVYLVDLIRNGFDFNTEFDDVELGFDAYGSVLAAEIDAYGSTEYKVKPQYTRSHGNVAQTKPKNSQTRSAVQRSSYLEKIESGSRLLSSAPLTNGAHPRRWSRRGFDLSRRRRTKYSGFTLEELMNIPAGRRRKYHDDVTVIVIMLGTNQRTSKASTCIDLGIDEIAGKARAARLAEVVDDGIHLSPQGAPRPSEPSSLISRSSPPLLWVCLSVTSTVDYQRLSFERGSGFVGFVDAVALLVVVGFIGVASGRWLVIVGFVGFVLRE</sequence>
<proteinExistence type="predicted"/>
<reference evidence="4 5" key="1">
    <citation type="submission" date="2024-01" db="EMBL/GenBank/DDBJ databases">
        <title>A telomere-to-telomere, gap-free genome of sweet tea (Lithocarpus litseifolius).</title>
        <authorList>
            <person name="Zhou J."/>
        </authorList>
    </citation>
    <scope>NUCLEOTIDE SEQUENCE [LARGE SCALE GENOMIC DNA]</scope>
    <source>
        <strain evidence="4">Zhou-2022a</strain>
        <tissue evidence="4">Leaf</tissue>
    </source>
</reference>
<evidence type="ECO:0000256" key="2">
    <source>
        <dbReference type="SAM" id="Phobius"/>
    </source>
</evidence>
<comment type="caution">
    <text evidence="4">The sequence shown here is derived from an EMBL/GenBank/DDBJ whole genome shotgun (WGS) entry which is preliminary data.</text>
</comment>
<feature type="region of interest" description="Disordered" evidence="1">
    <location>
        <begin position="450"/>
        <end position="470"/>
    </location>
</feature>
<protein>
    <recommendedName>
        <fullName evidence="3">F-box domain-containing protein</fullName>
    </recommendedName>
</protein>
<dbReference type="InterPro" id="IPR001810">
    <property type="entry name" value="F-box_dom"/>
</dbReference>
<dbReference type="Pfam" id="PF07734">
    <property type="entry name" value="FBA_1"/>
    <property type="match status" value="1"/>
</dbReference>
<evidence type="ECO:0000256" key="1">
    <source>
        <dbReference type="SAM" id="MobiDB-lite"/>
    </source>
</evidence>
<dbReference type="CDD" id="cd22157">
    <property type="entry name" value="F-box_AtFBW1-like"/>
    <property type="match status" value="1"/>
</dbReference>
<feature type="transmembrane region" description="Helical" evidence="2">
    <location>
        <begin position="633"/>
        <end position="661"/>
    </location>
</feature>
<dbReference type="PANTHER" id="PTHR31672:SF13">
    <property type="entry name" value="F-BOX PROTEIN CPR30-LIKE"/>
    <property type="match status" value="1"/>
</dbReference>
<dbReference type="NCBIfam" id="TIGR01640">
    <property type="entry name" value="F_box_assoc_1"/>
    <property type="match status" value="1"/>
</dbReference>
<dbReference type="SUPFAM" id="SSF81383">
    <property type="entry name" value="F-box domain"/>
    <property type="match status" value="1"/>
</dbReference>
<keyword evidence="5" id="KW-1185">Reference proteome</keyword>
<gene>
    <name evidence="4" type="ORF">SO802_010304</name>
</gene>
<dbReference type="PROSITE" id="PS50181">
    <property type="entry name" value="FBOX"/>
    <property type="match status" value="1"/>
</dbReference>
<keyword evidence="2" id="KW-0472">Membrane</keyword>
<dbReference type="Proteomes" id="UP001459277">
    <property type="component" value="Unassembled WGS sequence"/>
</dbReference>
<dbReference type="InterPro" id="IPR036047">
    <property type="entry name" value="F-box-like_dom_sf"/>
</dbReference>
<dbReference type="InterPro" id="IPR006527">
    <property type="entry name" value="F-box-assoc_dom_typ1"/>
</dbReference>
<dbReference type="InterPro" id="IPR017451">
    <property type="entry name" value="F-box-assoc_interact_dom"/>
</dbReference>
<keyword evidence="2" id="KW-1133">Transmembrane helix</keyword>
<evidence type="ECO:0000259" key="3">
    <source>
        <dbReference type="PROSITE" id="PS50181"/>
    </source>
</evidence>
<dbReference type="EMBL" id="JAZDWU010000003">
    <property type="protein sequence ID" value="KAL0008802.1"/>
    <property type="molecule type" value="Genomic_DNA"/>
</dbReference>
<organism evidence="4 5">
    <name type="scientific">Lithocarpus litseifolius</name>
    <dbReference type="NCBI Taxonomy" id="425828"/>
    <lineage>
        <taxon>Eukaryota</taxon>
        <taxon>Viridiplantae</taxon>
        <taxon>Streptophyta</taxon>
        <taxon>Embryophyta</taxon>
        <taxon>Tracheophyta</taxon>
        <taxon>Spermatophyta</taxon>
        <taxon>Magnoliopsida</taxon>
        <taxon>eudicotyledons</taxon>
        <taxon>Gunneridae</taxon>
        <taxon>Pentapetalae</taxon>
        <taxon>rosids</taxon>
        <taxon>fabids</taxon>
        <taxon>Fagales</taxon>
        <taxon>Fagaceae</taxon>
        <taxon>Lithocarpus</taxon>
    </lineage>
</organism>
<dbReference type="SMART" id="SM00256">
    <property type="entry name" value="FBOX"/>
    <property type="match status" value="1"/>
</dbReference>
<keyword evidence="2" id="KW-0812">Transmembrane</keyword>
<name>A0AAW2DED9_9ROSI</name>
<dbReference type="Gene3D" id="1.20.1280.50">
    <property type="match status" value="1"/>
</dbReference>
<dbReference type="Pfam" id="PF00646">
    <property type="entry name" value="F-box"/>
    <property type="match status" value="1"/>
</dbReference>
<dbReference type="InterPro" id="IPR050796">
    <property type="entry name" value="SCF_F-box_component"/>
</dbReference>
<evidence type="ECO:0000313" key="5">
    <source>
        <dbReference type="Proteomes" id="UP001459277"/>
    </source>
</evidence>